<comment type="caution">
    <text evidence="2">The sequence shown here is derived from an EMBL/GenBank/DDBJ whole genome shotgun (WGS) entry which is preliminary data.</text>
</comment>
<keyword evidence="1" id="KW-0732">Signal</keyword>
<organism evidence="2 3">
    <name type="scientific">Luteimonas lutimaris</name>
    <dbReference type="NCBI Taxonomy" id="698645"/>
    <lineage>
        <taxon>Bacteria</taxon>
        <taxon>Pseudomonadati</taxon>
        <taxon>Pseudomonadota</taxon>
        <taxon>Gammaproteobacteria</taxon>
        <taxon>Lysobacterales</taxon>
        <taxon>Lysobacteraceae</taxon>
        <taxon>Luteimonas</taxon>
    </lineage>
</organism>
<dbReference type="EMBL" id="BAAAZU010000024">
    <property type="protein sequence ID" value="GAA3928910.1"/>
    <property type="molecule type" value="Genomic_DNA"/>
</dbReference>
<dbReference type="RefSeq" id="WP_425561893.1">
    <property type="nucleotide sequence ID" value="NZ_BAAAZU010000024.1"/>
</dbReference>
<feature type="signal peptide" evidence="1">
    <location>
        <begin position="1"/>
        <end position="27"/>
    </location>
</feature>
<dbReference type="Proteomes" id="UP001501727">
    <property type="component" value="Unassembled WGS sequence"/>
</dbReference>
<protein>
    <submittedName>
        <fullName evidence="2">Uncharacterized protein</fullName>
    </submittedName>
</protein>
<feature type="chain" id="PRO_5045355809" evidence="1">
    <location>
        <begin position="28"/>
        <end position="171"/>
    </location>
</feature>
<sequence length="171" mass="18484">MKIFASNIMTRRSLQMLLVACLVLPFAACKKEEAPKQAAAAPVAVPTTDDTVAWRPYVSDVVMRNMGAISNQPYVYLLPSQSEGDFEGSYERMLEKAKTDVARGIISGNMLAYASPESAKMADIVIESFKDVPPGTMDGVRVLFIGDAADGQRVKDAVTPAGVDYVFVEAK</sequence>
<accession>A0ABP7MUF6</accession>
<evidence type="ECO:0000313" key="3">
    <source>
        <dbReference type="Proteomes" id="UP001501727"/>
    </source>
</evidence>
<proteinExistence type="predicted"/>
<evidence type="ECO:0000256" key="1">
    <source>
        <dbReference type="SAM" id="SignalP"/>
    </source>
</evidence>
<name>A0ABP7MUF6_9GAMM</name>
<gene>
    <name evidence="2" type="ORF">GCM10022229_23210</name>
</gene>
<reference evidence="3" key="1">
    <citation type="journal article" date="2019" name="Int. J. Syst. Evol. Microbiol.">
        <title>The Global Catalogue of Microorganisms (GCM) 10K type strain sequencing project: providing services to taxonomists for standard genome sequencing and annotation.</title>
        <authorList>
            <consortium name="The Broad Institute Genomics Platform"/>
            <consortium name="The Broad Institute Genome Sequencing Center for Infectious Disease"/>
            <person name="Wu L."/>
            <person name="Ma J."/>
        </authorList>
    </citation>
    <scope>NUCLEOTIDE SEQUENCE [LARGE SCALE GENOMIC DNA]</scope>
    <source>
        <strain evidence="3">JCM 16916</strain>
    </source>
</reference>
<evidence type="ECO:0000313" key="2">
    <source>
        <dbReference type="EMBL" id="GAA3928910.1"/>
    </source>
</evidence>
<keyword evidence="3" id="KW-1185">Reference proteome</keyword>